<dbReference type="GO" id="GO:0016787">
    <property type="term" value="F:hydrolase activity"/>
    <property type="evidence" value="ECO:0007669"/>
    <property type="project" value="UniProtKB-KW"/>
</dbReference>
<dbReference type="InterPro" id="IPR045249">
    <property type="entry name" value="HARBI1-like"/>
</dbReference>
<evidence type="ECO:0000313" key="10">
    <source>
        <dbReference type="EMBL" id="TVU45982.1"/>
    </source>
</evidence>
<keyword evidence="5" id="KW-0479">Metal-binding</keyword>
<evidence type="ECO:0000259" key="8">
    <source>
        <dbReference type="Pfam" id="PF13359"/>
    </source>
</evidence>
<organism evidence="10 11">
    <name type="scientific">Eragrostis curvula</name>
    <name type="common">weeping love grass</name>
    <dbReference type="NCBI Taxonomy" id="38414"/>
    <lineage>
        <taxon>Eukaryota</taxon>
        <taxon>Viridiplantae</taxon>
        <taxon>Streptophyta</taxon>
        <taxon>Embryophyta</taxon>
        <taxon>Tracheophyta</taxon>
        <taxon>Spermatophyta</taxon>
        <taxon>Magnoliopsida</taxon>
        <taxon>Liliopsida</taxon>
        <taxon>Poales</taxon>
        <taxon>Poaceae</taxon>
        <taxon>PACMAD clade</taxon>
        <taxon>Chloridoideae</taxon>
        <taxon>Eragrostideae</taxon>
        <taxon>Eragrostidinae</taxon>
        <taxon>Eragrostis</taxon>
    </lineage>
</organism>
<protein>
    <submittedName>
        <fullName evidence="10">Uncharacterized protein</fullName>
    </submittedName>
</protein>
<feature type="non-terminal residue" evidence="10">
    <location>
        <position position="1"/>
    </location>
</feature>
<evidence type="ECO:0000259" key="9">
    <source>
        <dbReference type="Pfam" id="PF26138"/>
    </source>
</evidence>
<accession>A0A5J9WB68</accession>
<reference evidence="10 11" key="1">
    <citation type="journal article" date="2019" name="Sci. Rep.">
        <title>A high-quality genome of Eragrostis curvula grass provides insights into Poaceae evolution and supports new strategies to enhance forage quality.</title>
        <authorList>
            <person name="Carballo J."/>
            <person name="Santos B.A.C.M."/>
            <person name="Zappacosta D."/>
            <person name="Garbus I."/>
            <person name="Selva J.P."/>
            <person name="Gallo C.A."/>
            <person name="Diaz A."/>
            <person name="Albertini E."/>
            <person name="Caccamo M."/>
            <person name="Echenique V."/>
        </authorList>
    </citation>
    <scope>NUCLEOTIDE SEQUENCE [LARGE SCALE GENOMIC DNA]</scope>
    <source>
        <strain evidence="11">cv. Victoria</strain>
        <tissue evidence="10">Leaf</tissue>
    </source>
</reference>
<evidence type="ECO:0000256" key="2">
    <source>
        <dbReference type="ARBA" id="ARBA00004123"/>
    </source>
</evidence>
<dbReference type="PANTHER" id="PTHR22930">
    <property type="match status" value="1"/>
</dbReference>
<evidence type="ECO:0000256" key="6">
    <source>
        <dbReference type="ARBA" id="ARBA00022801"/>
    </source>
</evidence>
<name>A0A5J9WB68_9POAL</name>
<dbReference type="GO" id="GO:0046872">
    <property type="term" value="F:metal ion binding"/>
    <property type="evidence" value="ECO:0007669"/>
    <property type="project" value="UniProtKB-KW"/>
</dbReference>
<comment type="caution">
    <text evidence="10">The sequence shown here is derived from an EMBL/GenBank/DDBJ whole genome shotgun (WGS) entry which is preliminary data.</text>
</comment>
<comment type="similarity">
    <text evidence="3">Belongs to the HARBI1 family.</text>
</comment>
<proteinExistence type="inferred from homology"/>
<dbReference type="InterPro" id="IPR027806">
    <property type="entry name" value="HARBI1_dom"/>
</dbReference>
<dbReference type="PANTHER" id="PTHR22930:SF290">
    <property type="entry name" value="OS04G0422900 PROTEIN"/>
    <property type="match status" value="1"/>
</dbReference>
<evidence type="ECO:0000256" key="3">
    <source>
        <dbReference type="ARBA" id="ARBA00006958"/>
    </source>
</evidence>
<dbReference type="EMBL" id="RWGY01000004">
    <property type="protein sequence ID" value="TVU45982.1"/>
    <property type="molecule type" value="Genomic_DNA"/>
</dbReference>
<comment type="cofactor">
    <cofactor evidence="1">
        <name>a divalent metal cation</name>
        <dbReference type="ChEBI" id="CHEBI:60240"/>
    </cofactor>
</comment>
<comment type="subcellular location">
    <subcellularLocation>
        <location evidence="2">Nucleus</location>
    </subcellularLocation>
</comment>
<sequence>TTMSTIRDRIRKRREEDDDDTMLLILPALYLLGSNGGGEKKQRHPSVLAGAETVHKLLQGHVKNCLVAFRMEPDIFISLANYLRRTRLVRDTRIKVEEKLGFFLWMLSHNSSYEDLQVKFEHSNDTFHHHIKHFFDKVIPTLACRFVKSPDPNQVHPKIDSNPRFFPYFKNCLGCIDGTHIPISICSEKAAPFRNRKGTLSHNVMIVCDFDLNITYVSAGWEGSATDARVLRSAMSKGFEVPPGKFYLVDGGYANTSSFLALYHGVRYHLKEFGSGHRRPQNFKELFNHRHALLRNHVERAIGVLKKRFPILKVQTFHTMENQAMIPVAAAVFHNLIRLLMGDEEWLDDQPDNINPASYIDVPSGDQISEQGSAEGNALRDTIAQQMWADYQQHILPAPSRVGEDLPPPSWDPVPSPRDLQLSYTCLVFLAALENVKGINHSMRMWKRKLI</sequence>
<feature type="domain" description="DUF8040" evidence="9">
    <location>
        <begin position="46"/>
        <end position="139"/>
    </location>
</feature>
<evidence type="ECO:0000256" key="1">
    <source>
        <dbReference type="ARBA" id="ARBA00001968"/>
    </source>
</evidence>
<keyword evidence="11" id="KW-1185">Reference proteome</keyword>
<dbReference type="InterPro" id="IPR058353">
    <property type="entry name" value="DUF8040"/>
</dbReference>
<dbReference type="Pfam" id="PF13359">
    <property type="entry name" value="DDE_Tnp_4"/>
    <property type="match status" value="1"/>
</dbReference>
<dbReference type="GO" id="GO:0004518">
    <property type="term" value="F:nuclease activity"/>
    <property type="evidence" value="ECO:0007669"/>
    <property type="project" value="UniProtKB-KW"/>
</dbReference>
<keyword evidence="4" id="KW-0540">Nuclease</keyword>
<dbReference type="Proteomes" id="UP000324897">
    <property type="component" value="Chromosome 5"/>
</dbReference>
<feature type="domain" description="DDE Tnp4" evidence="8">
    <location>
        <begin position="176"/>
        <end position="335"/>
    </location>
</feature>
<evidence type="ECO:0000313" key="11">
    <source>
        <dbReference type="Proteomes" id="UP000324897"/>
    </source>
</evidence>
<evidence type="ECO:0000256" key="7">
    <source>
        <dbReference type="ARBA" id="ARBA00023242"/>
    </source>
</evidence>
<dbReference type="Pfam" id="PF26138">
    <property type="entry name" value="DUF8040"/>
    <property type="match status" value="1"/>
</dbReference>
<dbReference type="GO" id="GO:0005634">
    <property type="term" value="C:nucleus"/>
    <property type="evidence" value="ECO:0007669"/>
    <property type="project" value="UniProtKB-SubCell"/>
</dbReference>
<keyword evidence="6" id="KW-0378">Hydrolase</keyword>
<gene>
    <name evidence="10" type="ORF">EJB05_05492</name>
</gene>
<dbReference type="Gramene" id="TVU45982">
    <property type="protein sequence ID" value="TVU45982"/>
    <property type="gene ID" value="EJB05_05492"/>
</dbReference>
<dbReference type="AlphaFoldDB" id="A0A5J9WB68"/>
<evidence type="ECO:0000256" key="4">
    <source>
        <dbReference type="ARBA" id="ARBA00022722"/>
    </source>
</evidence>
<dbReference type="OrthoDB" id="649301at2759"/>
<evidence type="ECO:0000256" key="5">
    <source>
        <dbReference type="ARBA" id="ARBA00022723"/>
    </source>
</evidence>
<keyword evidence="7" id="KW-0539">Nucleus</keyword>